<dbReference type="PANTHER" id="PTHR30255">
    <property type="entry name" value="SINGLE-STRANDED-DNA-SPECIFIC EXONUCLEASE RECJ"/>
    <property type="match status" value="1"/>
</dbReference>
<comment type="caution">
    <text evidence="9">The sequence shown here is derived from an EMBL/GenBank/DDBJ whole genome shotgun (WGS) entry which is preliminary data.</text>
</comment>
<evidence type="ECO:0000313" key="9">
    <source>
        <dbReference type="EMBL" id="GER03466.1"/>
    </source>
</evidence>
<dbReference type="PANTHER" id="PTHR30255:SF2">
    <property type="entry name" value="SINGLE-STRANDED-DNA-SPECIFIC EXONUCLEASE RECJ"/>
    <property type="match status" value="1"/>
</dbReference>
<keyword evidence="5 9" id="KW-0269">Exonuclease</keyword>
<evidence type="ECO:0000256" key="4">
    <source>
        <dbReference type="ARBA" id="ARBA00022801"/>
    </source>
</evidence>
<comment type="similarity">
    <text evidence="1">Belongs to the RecJ family.</text>
</comment>
<accession>A0A5A7N8Y1</accession>
<reference evidence="9 10" key="1">
    <citation type="submission" date="2019-09" db="EMBL/GenBank/DDBJ databases">
        <title>NBRP : Genome information of microbial organism related human and environment.</title>
        <authorList>
            <person name="Hattori M."/>
            <person name="Oshima K."/>
            <person name="Inaba H."/>
            <person name="Suda W."/>
            <person name="Sakamoto M."/>
            <person name="Iino T."/>
            <person name="Kitahara M."/>
            <person name="Oshida Y."/>
            <person name="Iida T."/>
            <person name="Kudo T."/>
            <person name="Itoh T."/>
            <person name="Ohkuma M."/>
        </authorList>
    </citation>
    <scope>NUCLEOTIDE SEQUENCE [LARGE SCALE GENOMIC DNA]</scope>
    <source>
        <strain evidence="9 10">Q-1</strain>
    </source>
</reference>
<evidence type="ECO:0000259" key="7">
    <source>
        <dbReference type="Pfam" id="PF02272"/>
    </source>
</evidence>
<evidence type="ECO:0000313" key="10">
    <source>
        <dbReference type="Proteomes" id="UP000324996"/>
    </source>
</evidence>
<proteinExistence type="inferred from homology"/>
<evidence type="ECO:0000256" key="5">
    <source>
        <dbReference type="ARBA" id="ARBA00022839"/>
    </source>
</evidence>
<feature type="domain" description="DDH" evidence="6">
    <location>
        <begin position="106"/>
        <end position="264"/>
    </location>
</feature>
<dbReference type="Pfam" id="PF01368">
    <property type="entry name" value="DHH"/>
    <property type="match status" value="1"/>
</dbReference>
<dbReference type="GO" id="GO:0003676">
    <property type="term" value="F:nucleic acid binding"/>
    <property type="evidence" value="ECO:0007669"/>
    <property type="project" value="InterPro"/>
</dbReference>
<dbReference type="Pfam" id="PF17768">
    <property type="entry name" value="RecJ_OB"/>
    <property type="match status" value="1"/>
</dbReference>
<dbReference type="InterPro" id="IPR003156">
    <property type="entry name" value="DHHA1_dom"/>
</dbReference>
<keyword evidence="10" id="KW-1185">Reference proteome</keyword>
<dbReference type="InterPro" id="IPR038763">
    <property type="entry name" value="DHH_sf"/>
</dbReference>
<gene>
    <name evidence="9" type="ORF">JCM17846_11480</name>
</gene>
<dbReference type="Gene3D" id="3.90.1640.30">
    <property type="match status" value="1"/>
</dbReference>
<dbReference type="Pfam" id="PF02272">
    <property type="entry name" value="DHHA1"/>
    <property type="match status" value="1"/>
</dbReference>
<protein>
    <recommendedName>
        <fullName evidence="2">Single-stranded-DNA-specific exonuclease RecJ</fullName>
    </recommendedName>
</protein>
<dbReference type="RefSeq" id="WP_313979560.1">
    <property type="nucleotide sequence ID" value="NZ_BKCN01000004.1"/>
</dbReference>
<evidence type="ECO:0000259" key="8">
    <source>
        <dbReference type="Pfam" id="PF17768"/>
    </source>
</evidence>
<name>A0A5A7N8Y1_9PROT</name>
<dbReference type="InterPro" id="IPR041122">
    <property type="entry name" value="RecJ_OB"/>
</dbReference>
<feature type="domain" description="DHHA1" evidence="7">
    <location>
        <begin position="386"/>
        <end position="479"/>
    </location>
</feature>
<dbReference type="Proteomes" id="UP000324996">
    <property type="component" value="Unassembled WGS sequence"/>
</dbReference>
<dbReference type="GO" id="GO:0006310">
    <property type="term" value="P:DNA recombination"/>
    <property type="evidence" value="ECO:0007669"/>
    <property type="project" value="InterPro"/>
</dbReference>
<organism evidence="9 10">
    <name type="scientific">Iodidimonas nitroreducens</name>
    <dbReference type="NCBI Taxonomy" id="1236968"/>
    <lineage>
        <taxon>Bacteria</taxon>
        <taxon>Pseudomonadati</taxon>
        <taxon>Pseudomonadota</taxon>
        <taxon>Alphaproteobacteria</taxon>
        <taxon>Iodidimonadales</taxon>
        <taxon>Iodidimonadaceae</taxon>
        <taxon>Iodidimonas</taxon>
    </lineage>
</organism>
<evidence type="ECO:0000256" key="3">
    <source>
        <dbReference type="ARBA" id="ARBA00022722"/>
    </source>
</evidence>
<dbReference type="InterPro" id="IPR001667">
    <property type="entry name" value="DDH_dom"/>
</dbReference>
<sequence>MSTKPDISADAAPALHQDALLGVSRSLSGRHWRLRPCDDRLALHLSQRLELDEIVGRVLAGRGIDIDAAEAFLQPVLRQSLPDPSRFADMDVAADRVAKAIMGGEKIAIFGDYDVDGATSSALLWRFFAAVGAVARIYIPDRLREGYGPNEAALRILADEQTQVVITVDCGTLSFEPLKAAQAMGLHMIVVDHHKAESALPPAVAVINPNRLDEDGTYGQLAAVGVSFLLVVAINRALRAAGWYGASRPEPDLMQWLDLVALGTVCDVVPLTGVNRAFVAQGLKVLARRHNIGLAALADVARMDQMPGVYHLGFLLGPRVNAGGRVGEADLGARLLTTDDPEKARHMAEQLDFYNTERQALEAAVADEALAQVLKENAGGDPHPLVFAAGEGWHPGVIGIVASRLTERFGRPAFVIAIDDKGEAKGSVRSIPHVDIGAAVIEAVRLGHLEKGGGHAMAAGFSASAQKLPAFRDFLEQWLLARVEKARAGRLHEVDCVLSLKGASLELVTALERLGPFGMGNPAPRFVLPDLDLVRCDEVGRGHVRCIFGSRGGGRLKAIAFRAADQDLGAALLGGVGKRFHLAGRLKIDEWGMTPKIEMTIDDAALV</sequence>
<dbReference type="SUPFAM" id="SSF64182">
    <property type="entry name" value="DHH phosphoesterases"/>
    <property type="match status" value="1"/>
</dbReference>
<dbReference type="InterPro" id="IPR004610">
    <property type="entry name" value="RecJ"/>
</dbReference>
<dbReference type="GO" id="GO:0006281">
    <property type="term" value="P:DNA repair"/>
    <property type="evidence" value="ECO:0007669"/>
    <property type="project" value="InterPro"/>
</dbReference>
<feature type="domain" description="RecJ OB" evidence="8">
    <location>
        <begin position="494"/>
        <end position="603"/>
    </location>
</feature>
<keyword evidence="4" id="KW-0378">Hydrolase</keyword>
<keyword evidence="3" id="KW-0540">Nuclease</keyword>
<evidence type="ECO:0000259" key="6">
    <source>
        <dbReference type="Pfam" id="PF01368"/>
    </source>
</evidence>
<dbReference type="EMBL" id="BKCN01000004">
    <property type="protein sequence ID" value="GER03466.1"/>
    <property type="molecule type" value="Genomic_DNA"/>
</dbReference>
<dbReference type="InterPro" id="IPR051673">
    <property type="entry name" value="SSDNA_exonuclease_RecJ"/>
</dbReference>
<dbReference type="AlphaFoldDB" id="A0A5A7N8Y1"/>
<dbReference type="Gene3D" id="3.10.310.30">
    <property type="match status" value="1"/>
</dbReference>
<evidence type="ECO:0000256" key="1">
    <source>
        <dbReference type="ARBA" id="ARBA00005915"/>
    </source>
</evidence>
<dbReference type="NCBIfam" id="TIGR00644">
    <property type="entry name" value="recJ"/>
    <property type="match status" value="1"/>
</dbReference>
<evidence type="ECO:0000256" key="2">
    <source>
        <dbReference type="ARBA" id="ARBA00019841"/>
    </source>
</evidence>
<dbReference type="GO" id="GO:0008409">
    <property type="term" value="F:5'-3' exonuclease activity"/>
    <property type="evidence" value="ECO:0007669"/>
    <property type="project" value="InterPro"/>
</dbReference>